<dbReference type="SMART" id="SM00233">
    <property type="entry name" value="PH"/>
    <property type="match status" value="1"/>
</dbReference>
<dbReference type="InterPro" id="IPR011993">
    <property type="entry name" value="PH-like_dom_sf"/>
</dbReference>
<sequence>MGSNDDNAISQAGSEVLASPSEKARASKPLEEVEKQSAAIRQLQAQPAPQLSPNESSDARSGSSSSCEPAFTKEQGLQEAQLQPLQDADLVVDFSLPPPYLTPDSADSNAGRSPEPSPVDYSRDAQHASSLPTAVGATDINRNPATSGSRSSPFALGQSTDSTSSSAQQTPSEGGKSGQAVPDVLANSSLQPATPLLHTPAGQTPASRPASEQEGEPPPSGALRQGSLQGIAKGIQAAIERKLSVGVFRRHPPEDMDDVVPRLSSVAAEIETPGQSPRSGLASPNAGILQSGDSFTKAFMHQARRLRTAVLHQKVNFTDVAHNPSLARAAHAELDGRPPGHNAFTQSSNLQGGRPHDAEVERQREALLAVDTEAEEESTINRELAHVMCARLDAARRATERLLGVLQACANAEAAYTRTLTAASKVKLVGDCDGASVRGALDGFSDLPFMIGQAHVTIGAGLSDTTKAMQEVVSALRVACVDIGGESVKVHKAIDSARKGLHSAFVDHQATCRMTDDSALERAKGRAARPFLEAADPWLTEARVVAAHGALHKAQASERDFLTRAFTSVQELELQRIAAVKDVIAAFAEAYKWGLSAVKANTAPLLQSAEQIDGEADLEDLTASSEAAAETGATLGARQADALEAASQELLCSPEITRQGEMARWVSGSGRWMDCHCVLTRCGFLHWFAGSPPDPADIVPADSLNLSRCQFETGEAQAQEFNLIELAAGVFGRSRRLIFKASSMEECCEWAIVLREAIAESSRK</sequence>
<evidence type="ECO:0000313" key="4">
    <source>
        <dbReference type="Proteomes" id="UP001497392"/>
    </source>
</evidence>
<protein>
    <submittedName>
        <fullName evidence="3">G1386 protein</fullName>
    </submittedName>
</protein>
<feature type="compositionally biased region" description="Polar residues" evidence="1">
    <location>
        <begin position="1"/>
        <end position="13"/>
    </location>
</feature>
<dbReference type="Proteomes" id="UP001497392">
    <property type="component" value="Unassembled WGS sequence"/>
</dbReference>
<comment type="caution">
    <text evidence="3">The sequence shown here is derived from an EMBL/GenBank/DDBJ whole genome shotgun (WGS) entry which is preliminary data.</text>
</comment>
<dbReference type="Gene3D" id="1.20.1270.60">
    <property type="entry name" value="Arfaptin homology (AH) domain/BAR domain"/>
    <property type="match status" value="1"/>
</dbReference>
<feature type="compositionally biased region" description="Polar residues" evidence="1">
    <location>
        <begin position="140"/>
        <end position="152"/>
    </location>
</feature>
<dbReference type="InterPro" id="IPR001849">
    <property type="entry name" value="PH_domain"/>
</dbReference>
<dbReference type="EMBL" id="CAXHTA020000002">
    <property type="protein sequence ID" value="CAL5219535.1"/>
    <property type="molecule type" value="Genomic_DNA"/>
</dbReference>
<feature type="compositionally biased region" description="Low complexity" evidence="1">
    <location>
        <begin position="158"/>
        <end position="172"/>
    </location>
</feature>
<gene>
    <name evidence="3" type="primary">g1386</name>
    <name evidence="3" type="ORF">VP750_LOCUS1194</name>
</gene>
<feature type="region of interest" description="Disordered" evidence="1">
    <location>
        <begin position="335"/>
        <end position="355"/>
    </location>
</feature>
<organism evidence="3 4">
    <name type="scientific">Coccomyxa viridis</name>
    <dbReference type="NCBI Taxonomy" id="1274662"/>
    <lineage>
        <taxon>Eukaryota</taxon>
        <taxon>Viridiplantae</taxon>
        <taxon>Chlorophyta</taxon>
        <taxon>core chlorophytes</taxon>
        <taxon>Trebouxiophyceae</taxon>
        <taxon>Trebouxiophyceae incertae sedis</taxon>
        <taxon>Coccomyxaceae</taxon>
        <taxon>Coccomyxa</taxon>
    </lineage>
</organism>
<feature type="compositionally biased region" description="Basic and acidic residues" evidence="1">
    <location>
        <begin position="22"/>
        <end position="35"/>
    </location>
</feature>
<feature type="domain" description="PH" evidence="2">
    <location>
        <begin position="655"/>
        <end position="759"/>
    </location>
</feature>
<evidence type="ECO:0000259" key="2">
    <source>
        <dbReference type="PROSITE" id="PS50003"/>
    </source>
</evidence>
<evidence type="ECO:0000313" key="3">
    <source>
        <dbReference type="EMBL" id="CAL5219535.1"/>
    </source>
</evidence>
<dbReference type="InterPro" id="IPR027267">
    <property type="entry name" value="AH/BAR_dom_sf"/>
</dbReference>
<dbReference type="SUPFAM" id="SSF103657">
    <property type="entry name" value="BAR/IMD domain-like"/>
    <property type="match status" value="1"/>
</dbReference>
<name>A0ABP1FHW7_9CHLO</name>
<dbReference type="Gene3D" id="2.30.29.30">
    <property type="entry name" value="Pleckstrin-homology domain (PH domain)/Phosphotyrosine-binding domain (PTB)"/>
    <property type="match status" value="1"/>
</dbReference>
<keyword evidence="4" id="KW-1185">Reference proteome</keyword>
<feature type="compositionally biased region" description="Low complexity" evidence="1">
    <location>
        <begin position="42"/>
        <end position="51"/>
    </location>
</feature>
<feature type="region of interest" description="Disordered" evidence="1">
    <location>
        <begin position="1"/>
        <end position="225"/>
    </location>
</feature>
<dbReference type="PROSITE" id="PS50003">
    <property type="entry name" value="PH_DOMAIN"/>
    <property type="match status" value="1"/>
</dbReference>
<evidence type="ECO:0000256" key="1">
    <source>
        <dbReference type="SAM" id="MobiDB-lite"/>
    </source>
</evidence>
<dbReference type="SUPFAM" id="SSF50729">
    <property type="entry name" value="PH domain-like"/>
    <property type="match status" value="1"/>
</dbReference>
<proteinExistence type="predicted"/>
<accession>A0ABP1FHW7</accession>
<reference evidence="3 4" key="1">
    <citation type="submission" date="2024-06" db="EMBL/GenBank/DDBJ databases">
        <authorList>
            <person name="Kraege A."/>
            <person name="Thomma B."/>
        </authorList>
    </citation>
    <scope>NUCLEOTIDE SEQUENCE [LARGE SCALE GENOMIC DNA]</scope>
</reference>